<keyword evidence="1" id="KW-1133">Transmembrane helix</keyword>
<proteinExistence type="predicted"/>
<protein>
    <submittedName>
        <fullName evidence="2">Uncharacterized protein</fullName>
    </submittedName>
</protein>
<organism evidence="2 3">
    <name type="scientific">Lacisediminihabitans changchengi</name>
    <dbReference type="NCBI Taxonomy" id="2787634"/>
    <lineage>
        <taxon>Bacteria</taxon>
        <taxon>Bacillati</taxon>
        <taxon>Actinomycetota</taxon>
        <taxon>Actinomycetes</taxon>
        <taxon>Micrococcales</taxon>
        <taxon>Microbacteriaceae</taxon>
        <taxon>Lacisediminihabitans</taxon>
    </lineage>
</organism>
<keyword evidence="1" id="KW-0812">Transmembrane</keyword>
<dbReference type="EMBL" id="JAEPES010000001">
    <property type="protein sequence ID" value="MBK4346309.1"/>
    <property type="molecule type" value="Genomic_DNA"/>
</dbReference>
<keyword evidence="1" id="KW-0472">Membrane</keyword>
<evidence type="ECO:0000256" key="1">
    <source>
        <dbReference type="SAM" id="Phobius"/>
    </source>
</evidence>
<dbReference type="AlphaFoldDB" id="A0A934W2L3"/>
<accession>A0A934W2L3</accession>
<sequence>MSDTVTTPPSVIAPRAASSQRWWVITSLALIAVGTFVVPLIGWIAGVVMLWISPLFSTVEKLLASIAPPASGLVVFIVLSLVQSAAAAAPGWHLTLLLIPGVPVILALAIGVLLARRAWARTA</sequence>
<name>A0A934W2L3_9MICO</name>
<comment type="caution">
    <text evidence="2">The sequence shown here is derived from an EMBL/GenBank/DDBJ whole genome shotgun (WGS) entry which is preliminary data.</text>
</comment>
<evidence type="ECO:0000313" key="3">
    <source>
        <dbReference type="Proteomes" id="UP000636458"/>
    </source>
</evidence>
<feature type="transmembrane region" description="Helical" evidence="1">
    <location>
        <begin position="94"/>
        <end position="115"/>
    </location>
</feature>
<evidence type="ECO:0000313" key="2">
    <source>
        <dbReference type="EMBL" id="MBK4346309.1"/>
    </source>
</evidence>
<keyword evidence="3" id="KW-1185">Reference proteome</keyword>
<gene>
    <name evidence="2" type="ORF">IV501_01565</name>
</gene>
<dbReference type="Proteomes" id="UP000636458">
    <property type="component" value="Unassembled WGS sequence"/>
</dbReference>
<dbReference type="RefSeq" id="WP_200554656.1">
    <property type="nucleotide sequence ID" value="NZ_JAEPES010000001.1"/>
</dbReference>
<feature type="transmembrane region" description="Helical" evidence="1">
    <location>
        <begin position="62"/>
        <end position="82"/>
    </location>
</feature>
<feature type="transmembrane region" description="Helical" evidence="1">
    <location>
        <begin position="22"/>
        <end position="50"/>
    </location>
</feature>
<reference evidence="2" key="1">
    <citation type="submission" date="2021-01" db="EMBL/GenBank/DDBJ databases">
        <title>Lacisediminihabitans sp. nov. strain G11-30, isolated from Antarctic Soil.</title>
        <authorList>
            <person name="Li J."/>
        </authorList>
    </citation>
    <scope>NUCLEOTIDE SEQUENCE</scope>
    <source>
        <strain evidence="2">G11-30</strain>
    </source>
</reference>